<dbReference type="EMBL" id="VIGD01000006">
    <property type="protein sequence ID" value="TQE91174.1"/>
    <property type="molecule type" value="Genomic_DNA"/>
</dbReference>
<feature type="transmembrane region" description="Helical" evidence="1">
    <location>
        <begin position="138"/>
        <end position="157"/>
    </location>
</feature>
<feature type="transmembrane region" description="Helical" evidence="1">
    <location>
        <begin position="191"/>
        <end position="213"/>
    </location>
</feature>
<reference evidence="4 5" key="1">
    <citation type="submission" date="2019-06" db="EMBL/GenBank/DDBJ databases">
        <title>Genome sequence of Ureibacillus terrenus.</title>
        <authorList>
            <person name="Maclea K.S."/>
            <person name="Simoes M."/>
        </authorList>
    </citation>
    <scope>NUCLEOTIDE SEQUENCE [LARGE SCALE GENOMIC DNA]</scope>
    <source>
        <strain evidence="4 5">ATCC BAA-384</strain>
    </source>
</reference>
<evidence type="ECO:0000259" key="2">
    <source>
        <dbReference type="Pfam" id="PF07853"/>
    </source>
</evidence>
<keyword evidence="1" id="KW-0812">Transmembrane</keyword>
<gene>
    <name evidence="4" type="ORF">FKZ59_05870</name>
</gene>
<feature type="transmembrane region" description="Helical" evidence="1">
    <location>
        <begin position="79"/>
        <end position="102"/>
    </location>
</feature>
<feature type="transmembrane region" description="Helical" evidence="1">
    <location>
        <begin position="346"/>
        <end position="365"/>
    </location>
</feature>
<name>A0A540V350_9BACL</name>
<dbReference type="Pfam" id="PF19124">
    <property type="entry name" value="DUF5808"/>
    <property type="match status" value="1"/>
</dbReference>
<keyword evidence="5" id="KW-1185">Reference proteome</keyword>
<dbReference type="InterPro" id="IPR043831">
    <property type="entry name" value="DUF5808"/>
</dbReference>
<dbReference type="InterPro" id="IPR012867">
    <property type="entry name" value="DUF1648"/>
</dbReference>
<feature type="domain" description="DUF5808" evidence="3">
    <location>
        <begin position="323"/>
        <end position="348"/>
    </location>
</feature>
<dbReference type="RefSeq" id="WP_141601825.1">
    <property type="nucleotide sequence ID" value="NZ_JARMSC010000016.1"/>
</dbReference>
<evidence type="ECO:0000256" key="1">
    <source>
        <dbReference type="SAM" id="Phobius"/>
    </source>
</evidence>
<keyword evidence="1" id="KW-1133">Transmembrane helix</keyword>
<protein>
    <submittedName>
        <fullName evidence="4">DUF1648 domain-containing protein</fullName>
    </submittedName>
</protein>
<comment type="caution">
    <text evidence="4">The sequence shown here is derived from an EMBL/GenBank/DDBJ whole genome shotgun (WGS) entry which is preliminary data.</text>
</comment>
<dbReference type="OrthoDB" id="157646at2"/>
<organism evidence="4 5">
    <name type="scientific">Ureibacillus terrenus</name>
    <dbReference type="NCBI Taxonomy" id="118246"/>
    <lineage>
        <taxon>Bacteria</taxon>
        <taxon>Bacillati</taxon>
        <taxon>Bacillota</taxon>
        <taxon>Bacilli</taxon>
        <taxon>Bacillales</taxon>
        <taxon>Caryophanaceae</taxon>
        <taxon>Ureibacillus</taxon>
    </lineage>
</organism>
<feature type="transmembrane region" description="Helical" evidence="1">
    <location>
        <begin position="266"/>
        <end position="290"/>
    </location>
</feature>
<dbReference type="PANTHER" id="PTHR37810">
    <property type="entry name" value="IMMUNITY PROTEIN SDPI"/>
    <property type="match status" value="1"/>
</dbReference>
<dbReference type="PANTHER" id="PTHR37810:SF9">
    <property type="entry name" value="MEMBRANE PROTEIN"/>
    <property type="match status" value="1"/>
</dbReference>
<dbReference type="GO" id="GO:0009636">
    <property type="term" value="P:response to toxic substance"/>
    <property type="evidence" value="ECO:0007669"/>
    <property type="project" value="TreeGrafter"/>
</dbReference>
<keyword evidence="1" id="KW-0472">Membrane</keyword>
<evidence type="ECO:0000313" key="5">
    <source>
        <dbReference type="Proteomes" id="UP000315753"/>
    </source>
</evidence>
<accession>A0A540V350</accession>
<feature type="transmembrane region" description="Helical" evidence="1">
    <location>
        <begin position="51"/>
        <end position="72"/>
    </location>
</feature>
<feature type="transmembrane region" description="Helical" evidence="1">
    <location>
        <begin position="233"/>
        <end position="254"/>
    </location>
</feature>
<dbReference type="AlphaFoldDB" id="A0A540V350"/>
<proteinExistence type="predicted"/>
<dbReference type="Pfam" id="PF07853">
    <property type="entry name" value="DUF1648"/>
    <property type="match status" value="1"/>
</dbReference>
<evidence type="ECO:0000259" key="3">
    <source>
        <dbReference type="Pfam" id="PF19124"/>
    </source>
</evidence>
<sequence>MAFMISLIILLFLSTIQSVMPYFVKRTVVFGVSVPEQHIQDERIRAYKKQYTMLTIAVSFFMILIYSAWAAFKQPSDEAVIFIGTIIEFIIIFISLALFYYYRGKMKQYKRAEKWAQQLKQVAAADLTVHSEDSLPPWYIYLLPMIVTAGLMGYTIYQYDLLPQQIPTHWGLSGEPDAFTEKTPFTAIQMLLFLLLLQLMFLGIQLGMKFSGIKLSATNLSASKNRQLALRKSTSWFSFYTVLLITMLFSYFQLTTIHPDLFNYSLLKALIPFGVMFLILAGTAILMVIVGRSDKYPSESMEEGLMDASDDKYWKAGLFYFNKNDPSIFVEKRFGVGWTINFANPVGYLIIFGPLILILLIAFLFQW</sequence>
<evidence type="ECO:0000313" key="4">
    <source>
        <dbReference type="EMBL" id="TQE91174.1"/>
    </source>
</evidence>
<dbReference type="Proteomes" id="UP000315753">
    <property type="component" value="Unassembled WGS sequence"/>
</dbReference>
<feature type="domain" description="DUF1648" evidence="2">
    <location>
        <begin position="148"/>
        <end position="189"/>
    </location>
</feature>